<keyword evidence="1" id="KW-0175">Coiled coil</keyword>
<name>A0A165CCI4_EXIGL</name>
<feature type="coiled-coil region" evidence="1">
    <location>
        <begin position="229"/>
        <end position="256"/>
    </location>
</feature>
<dbReference type="InterPro" id="IPR005135">
    <property type="entry name" value="Endo/exonuclease/phosphatase"/>
</dbReference>
<proteinExistence type="predicted"/>
<dbReference type="AlphaFoldDB" id="A0A165CCI4"/>
<feature type="non-terminal residue" evidence="3">
    <location>
        <position position="1"/>
    </location>
</feature>
<organism evidence="3 4">
    <name type="scientific">Exidia glandulosa HHB12029</name>
    <dbReference type="NCBI Taxonomy" id="1314781"/>
    <lineage>
        <taxon>Eukaryota</taxon>
        <taxon>Fungi</taxon>
        <taxon>Dikarya</taxon>
        <taxon>Basidiomycota</taxon>
        <taxon>Agaricomycotina</taxon>
        <taxon>Agaricomycetes</taxon>
        <taxon>Auriculariales</taxon>
        <taxon>Exidiaceae</taxon>
        <taxon>Exidia</taxon>
    </lineage>
</organism>
<evidence type="ECO:0000313" key="4">
    <source>
        <dbReference type="Proteomes" id="UP000077266"/>
    </source>
</evidence>
<dbReference type="OrthoDB" id="3264871at2759"/>
<dbReference type="Proteomes" id="UP000077266">
    <property type="component" value="Unassembled WGS sequence"/>
</dbReference>
<feature type="domain" description="Endonuclease/exonuclease/phosphatase" evidence="2">
    <location>
        <begin position="32"/>
        <end position="153"/>
    </location>
</feature>
<dbReference type="EMBL" id="KV426338">
    <property type="protein sequence ID" value="KZV82217.1"/>
    <property type="molecule type" value="Genomic_DNA"/>
</dbReference>
<feature type="non-terminal residue" evidence="3">
    <location>
        <position position="273"/>
    </location>
</feature>
<sequence>TSGIISHELIAGRALLVTIPWHLTLVLNILVIYGHNDPTAGRKFWSEIAERITELDLPDPDFMIGDFNNVEENIDRLPMRLNDIDAMDTFNDLRAKYELIDGWRTTYPDSKAFTFKQYNGHSQSRLDRIYCTNEMLAGCRNWQIEESGLVTDHKLVSVELVDLKQPFIGKGRPVIPLHIVKDRTLNKVIQEEALKLSDDFERCKHRRSPDYNAQILWQKFKDKIGYLARQRAKLVIPKLEQRIRELKIQLDLLLNDPTLTEDEKALSAAVLQE</sequence>
<accession>A0A165CCI4</accession>
<keyword evidence="4" id="KW-1185">Reference proteome</keyword>
<protein>
    <submittedName>
        <fullName evidence="3">DNase I-like protein</fullName>
    </submittedName>
</protein>
<evidence type="ECO:0000259" key="2">
    <source>
        <dbReference type="Pfam" id="PF03372"/>
    </source>
</evidence>
<dbReference type="STRING" id="1314781.A0A165CCI4"/>
<reference evidence="3 4" key="1">
    <citation type="journal article" date="2016" name="Mol. Biol. Evol.">
        <title>Comparative Genomics of Early-Diverging Mushroom-Forming Fungi Provides Insights into the Origins of Lignocellulose Decay Capabilities.</title>
        <authorList>
            <person name="Nagy L.G."/>
            <person name="Riley R."/>
            <person name="Tritt A."/>
            <person name="Adam C."/>
            <person name="Daum C."/>
            <person name="Floudas D."/>
            <person name="Sun H."/>
            <person name="Yadav J.S."/>
            <person name="Pangilinan J."/>
            <person name="Larsson K.H."/>
            <person name="Matsuura K."/>
            <person name="Barry K."/>
            <person name="Labutti K."/>
            <person name="Kuo R."/>
            <person name="Ohm R.A."/>
            <person name="Bhattacharya S.S."/>
            <person name="Shirouzu T."/>
            <person name="Yoshinaga Y."/>
            <person name="Martin F.M."/>
            <person name="Grigoriev I.V."/>
            <person name="Hibbett D.S."/>
        </authorList>
    </citation>
    <scope>NUCLEOTIDE SEQUENCE [LARGE SCALE GENOMIC DNA]</scope>
    <source>
        <strain evidence="3 4">HHB12029</strain>
    </source>
</reference>
<dbReference type="InParanoid" id="A0A165CCI4"/>
<gene>
    <name evidence="3" type="ORF">EXIGLDRAFT_595404</name>
</gene>
<evidence type="ECO:0000256" key="1">
    <source>
        <dbReference type="SAM" id="Coils"/>
    </source>
</evidence>
<evidence type="ECO:0000313" key="3">
    <source>
        <dbReference type="EMBL" id="KZV82217.1"/>
    </source>
</evidence>
<dbReference type="Pfam" id="PF03372">
    <property type="entry name" value="Exo_endo_phos"/>
    <property type="match status" value="1"/>
</dbReference>
<dbReference type="Gene3D" id="3.60.10.10">
    <property type="entry name" value="Endonuclease/exonuclease/phosphatase"/>
    <property type="match status" value="1"/>
</dbReference>
<dbReference type="InterPro" id="IPR036691">
    <property type="entry name" value="Endo/exonu/phosph_ase_sf"/>
</dbReference>
<dbReference type="SUPFAM" id="SSF56219">
    <property type="entry name" value="DNase I-like"/>
    <property type="match status" value="1"/>
</dbReference>